<feature type="region of interest" description="Disordered" evidence="1">
    <location>
        <begin position="44"/>
        <end position="69"/>
    </location>
</feature>
<proteinExistence type="predicted"/>
<accession>A0A0C3ISV4</accession>
<gene>
    <name evidence="2" type="ORF">M404DRAFT_1004310</name>
</gene>
<dbReference type="AlphaFoldDB" id="A0A0C3ISV4"/>
<dbReference type="InParanoid" id="A0A0C3ISV4"/>
<organism evidence="2 3">
    <name type="scientific">Pisolithus tinctorius Marx 270</name>
    <dbReference type="NCBI Taxonomy" id="870435"/>
    <lineage>
        <taxon>Eukaryota</taxon>
        <taxon>Fungi</taxon>
        <taxon>Dikarya</taxon>
        <taxon>Basidiomycota</taxon>
        <taxon>Agaricomycotina</taxon>
        <taxon>Agaricomycetes</taxon>
        <taxon>Agaricomycetidae</taxon>
        <taxon>Boletales</taxon>
        <taxon>Sclerodermatineae</taxon>
        <taxon>Pisolithaceae</taxon>
        <taxon>Pisolithus</taxon>
    </lineage>
</organism>
<keyword evidence="3" id="KW-1185">Reference proteome</keyword>
<dbReference type="EMBL" id="KN832000">
    <property type="protein sequence ID" value="KIN99987.1"/>
    <property type="molecule type" value="Genomic_DNA"/>
</dbReference>
<reference evidence="2 3" key="1">
    <citation type="submission" date="2014-04" db="EMBL/GenBank/DDBJ databases">
        <authorList>
            <consortium name="DOE Joint Genome Institute"/>
            <person name="Kuo A."/>
            <person name="Kohler A."/>
            <person name="Costa M.D."/>
            <person name="Nagy L.G."/>
            <person name="Floudas D."/>
            <person name="Copeland A."/>
            <person name="Barry K.W."/>
            <person name="Cichocki N."/>
            <person name="Veneault-Fourrey C."/>
            <person name="LaButti K."/>
            <person name="Lindquist E.A."/>
            <person name="Lipzen A."/>
            <person name="Lundell T."/>
            <person name="Morin E."/>
            <person name="Murat C."/>
            <person name="Sun H."/>
            <person name="Tunlid A."/>
            <person name="Henrissat B."/>
            <person name="Grigoriev I.V."/>
            <person name="Hibbett D.S."/>
            <person name="Martin F."/>
            <person name="Nordberg H.P."/>
            <person name="Cantor M.N."/>
            <person name="Hua S.X."/>
        </authorList>
    </citation>
    <scope>NUCLEOTIDE SEQUENCE [LARGE SCALE GENOMIC DNA]</scope>
    <source>
        <strain evidence="2 3">Marx 270</strain>
    </source>
</reference>
<evidence type="ECO:0000313" key="3">
    <source>
        <dbReference type="Proteomes" id="UP000054217"/>
    </source>
</evidence>
<dbReference type="HOGENOM" id="CLU_2776980_0_0_1"/>
<dbReference type="Proteomes" id="UP000054217">
    <property type="component" value="Unassembled WGS sequence"/>
</dbReference>
<evidence type="ECO:0000313" key="2">
    <source>
        <dbReference type="EMBL" id="KIN99987.1"/>
    </source>
</evidence>
<reference evidence="3" key="2">
    <citation type="submission" date="2015-01" db="EMBL/GenBank/DDBJ databases">
        <title>Evolutionary Origins and Diversification of the Mycorrhizal Mutualists.</title>
        <authorList>
            <consortium name="DOE Joint Genome Institute"/>
            <consortium name="Mycorrhizal Genomics Consortium"/>
            <person name="Kohler A."/>
            <person name="Kuo A."/>
            <person name="Nagy L.G."/>
            <person name="Floudas D."/>
            <person name="Copeland A."/>
            <person name="Barry K.W."/>
            <person name="Cichocki N."/>
            <person name="Veneault-Fourrey C."/>
            <person name="LaButti K."/>
            <person name="Lindquist E.A."/>
            <person name="Lipzen A."/>
            <person name="Lundell T."/>
            <person name="Morin E."/>
            <person name="Murat C."/>
            <person name="Riley R."/>
            <person name="Ohm R."/>
            <person name="Sun H."/>
            <person name="Tunlid A."/>
            <person name="Henrissat B."/>
            <person name="Grigoriev I.V."/>
            <person name="Hibbett D.S."/>
            <person name="Martin F."/>
        </authorList>
    </citation>
    <scope>NUCLEOTIDE SEQUENCE [LARGE SCALE GENOMIC DNA]</scope>
    <source>
        <strain evidence="3">Marx 270</strain>
    </source>
</reference>
<evidence type="ECO:0000256" key="1">
    <source>
        <dbReference type="SAM" id="MobiDB-lite"/>
    </source>
</evidence>
<protein>
    <submittedName>
        <fullName evidence="2">Uncharacterized protein</fullName>
    </submittedName>
</protein>
<sequence>MIPVSFAYVVRAHLRPNFHVPIPCITKTMPGAHHEFSISLDAARPWKRARPHAGGPKQESQPLNPPVTA</sequence>
<name>A0A0C3ISV4_PISTI</name>